<dbReference type="AlphaFoldDB" id="A0A1G7QG82"/>
<feature type="domain" description="Transglutaminase-like" evidence="2">
    <location>
        <begin position="530"/>
        <end position="602"/>
    </location>
</feature>
<dbReference type="SMART" id="SM00460">
    <property type="entry name" value="TGc"/>
    <property type="match status" value="1"/>
</dbReference>
<evidence type="ECO:0000259" key="2">
    <source>
        <dbReference type="SMART" id="SM00460"/>
    </source>
</evidence>
<dbReference type="Pfam" id="PF01841">
    <property type="entry name" value="Transglut_core"/>
    <property type="match status" value="1"/>
</dbReference>
<keyword evidence="4" id="KW-1185">Reference proteome</keyword>
<feature type="transmembrane region" description="Helical" evidence="1">
    <location>
        <begin position="655"/>
        <end position="675"/>
    </location>
</feature>
<feature type="transmembrane region" description="Helical" evidence="1">
    <location>
        <begin position="237"/>
        <end position="259"/>
    </location>
</feature>
<dbReference type="PANTHER" id="PTHR42736:SF1">
    <property type="entry name" value="PROTEIN-GLUTAMINE GAMMA-GLUTAMYLTRANSFERASE"/>
    <property type="match status" value="1"/>
</dbReference>
<dbReference type="InterPro" id="IPR052901">
    <property type="entry name" value="Bact_TGase-like"/>
</dbReference>
<dbReference type="PANTHER" id="PTHR42736">
    <property type="entry name" value="PROTEIN-GLUTAMINE GAMMA-GLUTAMYLTRANSFERASE"/>
    <property type="match status" value="1"/>
</dbReference>
<evidence type="ECO:0000256" key="1">
    <source>
        <dbReference type="SAM" id="Phobius"/>
    </source>
</evidence>
<reference evidence="3 4" key="1">
    <citation type="submission" date="2016-10" db="EMBL/GenBank/DDBJ databases">
        <authorList>
            <person name="de Groot N.N."/>
        </authorList>
    </citation>
    <scope>NUCLEOTIDE SEQUENCE [LARGE SCALE GENOMIC DNA]</scope>
    <source>
        <strain evidence="3 4">DSM 28129</strain>
    </source>
</reference>
<name>A0A1G7QG82_9BACL</name>
<dbReference type="InterPro" id="IPR038765">
    <property type="entry name" value="Papain-like_cys_pep_sf"/>
</dbReference>
<organism evidence="3 4">
    <name type="scientific">Fontibacillus panacisegetis</name>
    <dbReference type="NCBI Taxonomy" id="670482"/>
    <lineage>
        <taxon>Bacteria</taxon>
        <taxon>Bacillati</taxon>
        <taxon>Bacillota</taxon>
        <taxon>Bacilli</taxon>
        <taxon>Bacillales</taxon>
        <taxon>Paenibacillaceae</taxon>
        <taxon>Fontibacillus</taxon>
    </lineage>
</organism>
<feature type="transmembrane region" description="Helical" evidence="1">
    <location>
        <begin position="96"/>
        <end position="113"/>
    </location>
</feature>
<keyword evidence="1" id="KW-1133">Transmembrane helix</keyword>
<gene>
    <name evidence="3" type="ORF">SAMN04488542_12225</name>
</gene>
<dbReference type="STRING" id="670482.SAMN04488542_12225"/>
<feature type="transmembrane region" description="Helical" evidence="1">
    <location>
        <begin position="70"/>
        <end position="90"/>
    </location>
</feature>
<evidence type="ECO:0000313" key="3">
    <source>
        <dbReference type="EMBL" id="SDF97496.1"/>
    </source>
</evidence>
<feature type="transmembrane region" description="Helical" evidence="1">
    <location>
        <begin position="172"/>
        <end position="190"/>
    </location>
</feature>
<proteinExistence type="predicted"/>
<dbReference type="InterPro" id="IPR002931">
    <property type="entry name" value="Transglutaminase-like"/>
</dbReference>
<dbReference type="Proteomes" id="UP000198972">
    <property type="component" value="Unassembled WGS sequence"/>
</dbReference>
<dbReference type="EMBL" id="FNBG01000022">
    <property type="protein sequence ID" value="SDF97496.1"/>
    <property type="molecule type" value="Genomic_DNA"/>
</dbReference>
<dbReference type="Gene3D" id="3.10.620.30">
    <property type="match status" value="1"/>
</dbReference>
<feature type="transmembrane region" description="Helical" evidence="1">
    <location>
        <begin position="42"/>
        <end position="63"/>
    </location>
</feature>
<protein>
    <submittedName>
        <fullName evidence="3">Transglutaminase-like superfamily protein</fullName>
    </submittedName>
</protein>
<keyword evidence="1" id="KW-0472">Membrane</keyword>
<accession>A0A1G7QG82</accession>
<evidence type="ECO:0000313" key="4">
    <source>
        <dbReference type="Proteomes" id="UP000198972"/>
    </source>
</evidence>
<feature type="transmembrane region" description="Helical" evidence="1">
    <location>
        <begin position="148"/>
        <end position="166"/>
    </location>
</feature>
<dbReference type="SUPFAM" id="SSF54001">
    <property type="entry name" value="Cysteine proteinases"/>
    <property type="match status" value="1"/>
</dbReference>
<sequence length="786" mass="88443">MMLSMSSLKLESVGDIDLQGSQPYKETRSTELSYWRVGLKRFAVSLLLFGLFSEWLYPLFSLIDEGQNKIVHLFVVLTAGLLLIGCFHMPKLLYAPLPVLFIAGSMYFFYGGIEGLQWYTEYSEILIQDVMKLVQSGRLNGISLESRMLLLLIGWSLLIVSVQMLALGRGSILLFFSVTLLYLWVLEIAVEINITSGFIRTAAWGLGLQMLIFRNHISSMLWSHRKGVRKAQHRVNYVIVASALLSVCVLGAAMLTSLLPIQPTRKIPWDHAMQALEKWNGSHGEENWNAYSTSGYSRDDSELGAPLKLRHDPYFTAVSPQRTYWRGESKMLYTGRGWTQPVLDSELQNHLIEITSSNLNNSHEIHGDEVKQTVIFEEPQPVGSGSPLFGGGLPLTVGMVFSGEAAEQSVQATAKYDESADAVYIEQLKQQGTGAQSLWGYELTSKLQSYSEEELHSSVGPDPEEIRRLYLQLPEKLPDRVRKLGIDLAEQGENRYEAVLEVMSYLKGNYTYSLDSVRPSQRKDFVDSFLFEQKSGYCDHFSTSMTVLLRSAGIPSRWVKGFAPGDPVSESGNRYVISYADAHAWVEVYFPGIGWVPFDPTPGYESLSIPGSVDADSGMMSTGGSIWTKVVFTVNSVKSSMLTVLQSWWNSAKNVTVDVLLIIFSAGFVLLVALMNQKNLVRKQWFRLRMTALKLSRRFPDQKELLAAADVVWRELYLLYGTKPPAMTAREYVDYIGHGREKSSVFAGIEQFVDVWETIYYGGIRLNRTQSKNFLKQCLDLAFSSK</sequence>
<keyword evidence="1" id="KW-0812">Transmembrane</keyword>